<dbReference type="Proteomes" id="UP000320876">
    <property type="component" value="Unassembled WGS sequence"/>
</dbReference>
<name>A0A542DMF8_AMYCI</name>
<sequence length="117" mass="12944">MARIWITVDDHRHALAVTTRSERVRFAACGLLLPAHNDANTVAPHCPSCLVRAQVKRGQWQVTEHGSLEWLVHFVPAEAPRTHRAHCGAPCRPEPVDYRARCLLCPVCAAHALGQSV</sequence>
<dbReference type="AlphaFoldDB" id="A0A542DMF8"/>
<dbReference type="EMBL" id="VFML01000001">
    <property type="protein sequence ID" value="TQJ04282.1"/>
    <property type="molecule type" value="Genomic_DNA"/>
</dbReference>
<evidence type="ECO:0000313" key="2">
    <source>
        <dbReference type="Proteomes" id="UP000320876"/>
    </source>
</evidence>
<organism evidence="1 2">
    <name type="scientific">Amycolatopsis cihanbeyliensis</name>
    <dbReference type="NCBI Taxonomy" id="1128664"/>
    <lineage>
        <taxon>Bacteria</taxon>
        <taxon>Bacillati</taxon>
        <taxon>Actinomycetota</taxon>
        <taxon>Actinomycetes</taxon>
        <taxon>Pseudonocardiales</taxon>
        <taxon>Pseudonocardiaceae</taxon>
        <taxon>Amycolatopsis</taxon>
    </lineage>
</organism>
<proteinExistence type="predicted"/>
<reference evidence="1 2" key="1">
    <citation type="submission" date="2019-06" db="EMBL/GenBank/DDBJ databases">
        <title>Sequencing the genomes of 1000 actinobacteria strains.</title>
        <authorList>
            <person name="Klenk H.-P."/>
        </authorList>
    </citation>
    <scope>NUCLEOTIDE SEQUENCE [LARGE SCALE GENOMIC DNA]</scope>
    <source>
        <strain evidence="1 2">DSM 45679</strain>
    </source>
</reference>
<evidence type="ECO:0000313" key="1">
    <source>
        <dbReference type="EMBL" id="TQJ04282.1"/>
    </source>
</evidence>
<comment type="caution">
    <text evidence="1">The sequence shown here is derived from an EMBL/GenBank/DDBJ whole genome shotgun (WGS) entry which is preliminary data.</text>
</comment>
<protein>
    <submittedName>
        <fullName evidence="1">Uncharacterized protein</fullName>
    </submittedName>
</protein>
<gene>
    <name evidence="1" type="ORF">FB471_4068</name>
</gene>
<accession>A0A542DMF8</accession>
<keyword evidence="2" id="KW-1185">Reference proteome</keyword>